<accession>A0ABD0VUW7</accession>
<keyword evidence="2" id="KW-1185">Reference proteome</keyword>
<dbReference type="EMBL" id="JANQDX010000003">
    <property type="protein sequence ID" value="KAL0926331.1"/>
    <property type="molecule type" value="Genomic_DNA"/>
</dbReference>
<dbReference type="AlphaFoldDB" id="A0ABD0VUW7"/>
<dbReference type="PANTHER" id="PTHR47481:SF31">
    <property type="entry name" value="OS01G0873500 PROTEIN"/>
    <property type="match status" value="1"/>
</dbReference>
<proteinExistence type="predicted"/>
<name>A0ABD0VUW7_DENTH</name>
<sequence length="333" mass="38153">MNKATSKQRANDEPKFKYTNACELKQYGLGPKDISVNIFHKCVNIYRMDINRMNIYEFIKGIEYFVYVASQQPSFLCEEIYMFTLLSEEAFEEDMNSFIHTRGSVPHIKHRQKLHLQVFKLFSTNGFEGYLIGRIAKPSPSTADSNPTDHRLWHLIDQNLVSVLLSTISPSILSYILNLSIAHEIWLTLEQCLQPTNCSRVIQLKNELHHIQLRDNTMTQYLAHIKALVDNIAATGAHIDSEDIILYILTGLPSTYNPFKIAIRTTQQPISLDVLYFLLCSEEINLQIELQKDSSQPLEHTALLSTRPSTARGQSFSEYPEAMELPSDQIQIV</sequence>
<evidence type="ECO:0000313" key="1">
    <source>
        <dbReference type="EMBL" id="KAL0926331.1"/>
    </source>
</evidence>
<evidence type="ECO:0000313" key="2">
    <source>
        <dbReference type="Proteomes" id="UP001552299"/>
    </source>
</evidence>
<protein>
    <recommendedName>
        <fullName evidence="3">Retrovirus-related Pol polyprotein from transposon TNT 1-94</fullName>
    </recommendedName>
</protein>
<gene>
    <name evidence="1" type="ORF">M5K25_002549</name>
</gene>
<dbReference type="Pfam" id="PF14223">
    <property type="entry name" value="Retrotran_gag_2"/>
    <property type="match status" value="1"/>
</dbReference>
<comment type="caution">
    <text evidence="1">The sequence shown here is derived from an EMBL/GenBank/DDBJ whole genome shotgun (WGS) entry which is preliminary data.</text>
</comment>
<reference evidence="1 2" key="1">
    <citation type="journal article" date="2024" name="Plant Biotechnol. J.">
        <title>Dendrobium thyrsiflorum genome and its molecular insights into genes involved in important horticultural traits.</title>
        <authorList>
            <person name="Chen B."/>
            <person name="Wang J.Y."/>
            <person name="Zheng P.J."/>
            <person name="Li K.L."/>
            <person name="Liang Y.M."/>
            <person name="Chen X.F."/>
            <person name="Zhang C."/>
            <person name="Zhao X."/>
            <person name="He X."/>
            <person name="Zhang G.Q."/>
            <person name="Liu Z.J."/>
            <person name="Xu Q."/>
        </authorList>
    </citation>
    <scope>NUCLEOTIDE SEQUENCE [LARGE SCALE GENOMIC DNA]</scope>
    <source>
        <strain evidence="1">GZMU011</strain>
    </source>
</reference>
<dbReference type="Proteomes" id="UP001552299">
    <property type="component" value="Unassembled WGS sequence"/>
</dbReference>
<dbReference type="PANTHER" id="PTHR47481">
    <property type="match status" value="1"/>
</dbReference>
<organism evidence="1 2">
    <name type="scientific">Dendrobium thyrsiflorum</name>
    <name type="common">Pinecone-like raceme dendrobium</name>
    <name type="synonym">Orchid</name>
    <dbReference type="NCBI Taxonomy" id="117978"/>
    <lineage>
        <taxon>Eukaryota</taxon>
        <taxon>Viridiplantae</taxon>
        <taxon>Streptophyta</taxon>
        <taxon>Embryophyta</taxon>
        <taxon>Tracheophyta</taxon>
        <taxon>Spermatophyta</taxon>
        <taxon>Magnoliopsida</taxon>
        <taxon>Liliopsida</taxon>
        <taxon>Asparagales</taxon>
        <taxon>Orchidaceae</taxon>
        <taxon>Epidendroideae</taxon>
        <taxon>Malaxideae</taxon>
        <taxon>Dendrobiinae</taxon>
        <taxon>Dendrobium</taxon>
    </lineage>
</organism>
<evidence type="ECO:0008006" key="3">
    <source>
        <dbReference type="Google" id="ProtNLM"/>
    </source>
</evidence>